<dbReference type="Pfam" id="PF13246">
    <property type="entry name" value="Cation_ATPase"/>
    <property type="match status" value="1"/>
</dbReference>
<organism evidence="18 19">
    <name type="scientific">Teladorsagia circumcincta</name>
    <name type="common">Brown stomach worm</name>
    <name type="synonym">Ostertagia circumcincta</name>
    <dbReference type="NCBI Taxonomy" id="45464"/>
    <lineage>
        <taxon>Eukaryota</taxon>
        <taxon>Metazoa</taxon>
        <taxon>Ecdysozoa</taxon>
        <taxon>Nematoda</taxon>
        <taxon>Chromadorea</taxon>
        <taxon>Rhabditida</taxon>
        <taxon>Rhabditina</taxon>
        <taxon>Rhabditomorpha</taxon>
        <taxon>Strongyloidea</taxon>
        <taxon>Trichostrongylidae</taxon>
        <taxon>Teladorsagia</taxon>
    </lineage>
</organism>
<evidence type="ECO:0000256" key="5">
    <source>
        <dbReference type="ARBA" id="ARBA00022692"/>
    </source>
</evidence>
<keyword evidence="9" id="KW-0703">Sarcoplasmic reticulum</keyword>
<evidence type="ECO:0000259" key="17">
    <source>
        <dbReference type="Pfam" id="PF00690"/>
    </source>
</evidence>
<dbReference type="Gene3D" id="3.40.1110.10">
    <property type="entry name" value="Calcium-transporting ATPase, cytoplasmic domain N"/>
    <property type="match status" value="1"/>
</dbReference>
<dbReference type="AlphaFoldDB" id="A0A2G9TZ98"/>
<evidence type="ECO:0000256" key="9">
    <source>
        <dbReference type="ARBA" id="ARBA00022951"/>
    </source>
</evidence>
<evidence type="ECO:0000256" key="2">
    <source>
        <dbReference type="ARBA" id="ARBA00012790"/>
    </source>
</evidence>
<evidence type="ECO:0000256" key="8">
    <source>
        <dbReference type="ARBA" id="ARBA00022840"/>
    </source>
</evidence>
<keyword evidence="5 15" id="KW-0812">Transmembrane</keyword>
<dbReference type="SUPFAM" id="SSF81653">
    <property type="entry name" value="Calcium ATPase, transduction domain A"/>
    <property type="match status" value="1"/>
</dbReference>
<dbReference type="InterPro" id="IPR004014">
    <property type="entry name" value="ATPase_P-typ_cation-transptr_N"/>
</dbReference>
<dbReference type="GO" id="GO:0033017">
    <property type="term" value="C:sarcoplasmic reticulum membrane"/>
    <property type="evidence" value="ECO:0007669"/>
    <property type="project" value="UniProtKB-SubCell"/>
</dbReference>
<dbReference type="Gene3D" id="1.20.1110.10">
    <property type="entry name" value="Calcium-transporting ATPase, transmembrane domain"/>
    <property type="match status" value="2"/>
</dbReference>
<keyword evidence="11 15" id="KW-1133">Transmembrane helix</keyword>
<sequence>MAYQEKKEKDKEAARPLSAVFRVEGNGDKEAARPLSAVFRVEGNGVPTLSSSTKKDIMIETLSAENASAHELLHCVHMLRSDASSGISSAEATLRRQYHGYNEFEVTEQEPLWKKYSEQEYRSEKTLEQLNKLVPPACHVVRDGKEYSLLARELVPGDVVLLNTGDRVPADVRLLEAFSLQIDESSLTGETEPKHKETGPIAHYEGGGHVEHLMNIAFMGTLVCSGRGRSPKTPLQNSMDQLGKQLSFYSFGVIALIFVIGLIQGRNVLDMFTIGVSLAVAAIPEGLPIVVAVTLAIGVMRMAARRAIVKKVTGIGYVVDDGTCTYEGELVKGFSHREFASIIEVGVVCNNASIVADTVLGQPTEGALVVLAQKTGLDKCRQNYKRVREIPFTSESKWMSVQCDYNGQTVFFVKGALDHVMQLCDSYLSADGMRKALQGIGEVVAMTGDGVNDAVALKKADIGVAMGLGGTDVCKEAADMILCDDDFSTMTAAIEEGKAIYHNITNFVRFQLSTSVAALSLIAASTMFHFENPLNAMQILWINIIMDGPPAQ</sequence>
<keyword evidence="8" id="KW-0067">ATP-binding</keyword>
<dbReference type="FunFam" id="2.70.150.10:FF:000008">
    <property type="entry name" value="Calcium-transporting ATPase"/>
    <property type="match status" value="1"/>
</dbReference>
<feature type="domain" description="Cation-transporting P-type ATPase N-terminal" evidence="17">
    <location>
        <begin position="78"/>
        <end position="119"/>
    </location>
</feature>
<keyword evidence="6" id="KW-0547">Nucleotide-binding</keyword>
<dbReference type="InterPro" id="IPR008250">
    <property type="entry name" value="ATPase_P-typ_transduc_dom_A_sf"/>
</dbReference>
<dbReference type="EC" id="7.2.2.10" evidence="2"/>
<dbReference type="SUPFAM" id="SSF81665">
    <property type="entry name" value="Calcium ATPase, transmembrane domain M"/>
    <property type="match status" value="1"/>
</dbReference>
<evidence type="ECO:0000256" key="12">
    <source>
        <dbReference type="ARBA" id="ARBA00023065"/>
    </source>
</evidence>
<dbReference type="GO" id="GO:0005388">
    <property type="term" value="F:P-type calcium transporter activity"/>
    <property type="evidence" value="ECO:0007669"/>
    <property type="project" value="UniProtKB-EC"/>
</dbReference>
<dbReference type="NCBIfam" id="TIGR01494">
    <property type="entry name" value="ATPase_P-type"/>
    <property type="match status" value="2"/>
</dbReference>
<evidence type="ECO:0000256" key="14">
    <source>
        <dbReference type="ARBA" id="ARBA00048694"/>
    </source>
</evidence>
<dbReference type="InterPro" id="IPR023298">
    <property type="entry name" value="ATPase_P-typ_TM_dom_sf"/>
</dbReference>
<dbReference type="InterPro" id="IPR059000">
    <property type="entry name" value="ATPase_P-type_domA"/>
</dbReference>
<evidence type="ECO:0000256" key="4">
    <source>
        <dbReference type="ARBA" id="ARBA00022568"/>
    </source>
</evidence>
<evidence type="ECO:0000256" key="15">
    <source>
        <dbReference type="SAM" id="Phobius"/>
    </source>
</evidence>
<evidence type="ECO:0000256" key="11">
    <source>
        <dbReference type="ARBA" id="ARBA00022989"/>
    </source>
</evidence>
<reference evidence="18 19" key="1">
    <citation type="submission" date="2015-09" db="EMBL/GenBank/DDBJ databases">
        <title>Draft genome of the parasitic nematode Teladorsagia circumcincta isolate WARC Sus (inbred).</title>
        <authorList>
            <person name="Mitreva M."/>
        </authorList>
    </citation>
    <scope>NUCLEOTIDE SEQUENCE [LARGE SCALE GENOMIC DNA]</scope>
    <source>
        <strain evidence="18 19">S</strain>
    </source>
</reference>
<dbReference type="EMBL" id="KZ351086">
    <property type="protein sequence ID" value="PIO63275.1"/>
    <property type="molecule type" value="Genomic_DNA"/>
</dbReference>
<evidence type="ECO:0000256" key="6">
    <source>
        <dbReference type="ARBA" id="ARBA00022741"/>
    </source>
</evidence>
<dbReference type="OrthoDB" id="3352408at2759"/>
<evidence type="ECO:0000313" key="18">
    <source>
        <dbReference type="EMBL" id="PIO63275.1"/>
    </source>
</evidence>
<evidence type="ECO:0000259" key="16">
    <source>
        <dbReference type="Pfam" id="PF00122"/>
    </source>
</evidence>
<dbReference type="InterPro" id="IPR036412">
    <property type="entry name" value="HAD-like_sf"/>
</dbReference>
<keyword evidence="7" id="KW-0106">Calcium</keyword>
<evidence type="ECO:0000256" key="13">
    <source>
        <dbReference type="ARBA" id="ARBA00023136"/>
    </source>
</evidence>
<evidence type="ECO:0000313" key="19">
    <source>
        <dbReference type="Proteomes" id="UP000230423"/>
    </source>
</evidence>
<feature type="transmembrane region" description="Helical" evidence="15">
    <location>
        <begin position="271"/>
        <end position="300"/>
    </location>
</feature>
<dbReference type="SUPFAM" id="SSF81660">
    <property type="entry name" value="Metal cation-transporting ATPase, ATP-binding domain N"/>
    <property type="match status" value="1"/>
</dbReference>
<keyword evidence="4" id="KW-0109">Calcium transport</keyword>
<accession>A0A2G9TZ98</accession>
<keyword evidence="12" id="KW-0406">Ion transport</keyword>
<keyword evidence="10" id="KW-1278">Translocase</keyword>
<feature type="non-terminal residue" evidence="18">
    <location>
        <position position="552"/>
    </location>
</feature>
<dbReference type="InterPro" id="IPR023299">
    <property type="entry name" value="ATPase_P-typ_cyto_dom_N"/>
</dbReference>
<dbReference type="PANTHER" id="PTHR42861">
    <property type="entry name" value="CALCIUM-TRANSPORTING ATPASE"/>
    <property type="match status" value="1"/>
</dbReference>
<dbReference type="Pfam" id="PF00690">
    <property type="entry name" value="Cation_ATPase_N"/>
    <property type="match status" value="1"/>
</dbReference>
<dbReference type="GO" id="GO:0005524">
    <property type="term" value="F:ATP binding"/>
    <property type="evidence" value="ECO:0007669"/>
    <property type="project" value="UniProtKB-KW"/>
</dbReference>
<dbReference type="InterPro" id="IPR001757">
    <property type="entry name" value="P_typ_ATPase"/>
</dbReference>
<evidence type="ECO:0000256" key="3">
    <source>
        <dbReference type="ARBA" id="ARBA00022448"/>
    </source>
</evidence>
<keyword evidence="3" id="KW-0813">Transport</keyword>
<dbReference type="Gene3D" id="2.70.150.10">
    <property type="entry name" value="Calcium-transporting ATPase, cytoplasmic transduction domain A"/>
    <property type="match status" value="1"/>
</dbReference>
<evidence type="ECO:0000256" key="1">
    <source>
        <dbReference type="ARBA" id="ARBA00004326"/>
    </source>
</evidence>
<dbReference type="PRINTS" id="PR00120">
    <property type="entry name" value="HATPASE"/>
</dbReference>
<evidence type="ECO:0000256" key="10">
    <source>
        <dbReference type="ARBA" id="ARBA00022967"/>
    </source>
</evidence>
<feature type="transmembrane region" description="Helical" evidence="15">
    <location>
        <begin position="246"/>
        <end position="265"/>
    </location>
</feature>
<name>A0A2G9TZ98_TELCI</name>
<dbReference type="SUPFAM" id="SSF56784">
    <property type="entry name" value="HAD-like"/>
    <property type="match status" value="1"/>
</dbReference>
<comment type="subcellular location">
    <subcellularLocation>
        <location evidence="1">Sarcoplasmic reticulum membrane</location>
        <topology evidence="1">Multi-pass membrane protein</topology>
    </subcellularLocation>
</comment>
<dbReference type="Pfam" id="PF00122">
    <property type="entry name" value="E1-E2_ATPase"/>
    <property type="match status" value="1"/>
</dbReference>
<evidence type="ECO:0000256" key="7">
    <source>
        <dbReference type="ARBA" id="ARBA00022837"/>
    </source>
</evidence>
<dbReference type="Proteomes" id="UP000230423">
    <property type="component" value="Unassembled WGS sequence"/>
</dbReference>
<keyword evidence="19" id="KW-1185">Reference proteome</keyword>
<comment type="catalytic activity">
    <reaction evidence="14">
        <text>Ca(2+)(in) + ATP + H2O = Ca(2+)(out) + ADP + phosphate + H(+)</text>
        <dbReference type="Rhea" id="RHEA:18105"/>
        <dbReference type="ChEBI" id="CHEBI:15377"/>
        <dbReference type="ChEBI" id="CHEBI:15378"/>
        <dbReference type="ChEBI" id="CHEBI:29108"/>
        <dbReference type="ChEBI" id="CHEBI:30616"/>
        <dbReference type="ChEBI" id="CHEBI:43474"/>
        <dbReference type="ChEBI" id="CHEBI:456216"/>
        <dbReference type="EC" id="7.2.2.10"/>
    </reaction>
</comment>
<keyword evidence="13 15" id="KW-0472">Membrane</keyword>
<protein>
    <recommendedName>
        <fullName evidence="2">P-type Ca(2+) transporter</fullName>
        <ecNumber evidence="2">7.2.2.10</ecNumber>
    </recommendedName>
</protein>
<gene>
    <name evidence="18" type="ORF">TELCIR_15125</name>
</gene>
<dbReference type="GO" id="GO:0016887">
    <property type="term" value="F:ATP hydrolysis activity"/>
    <property type="evidence" value="ECO:0007669"/>
    <property type="project" value="InterPro"/>
</dbReference>
<feature type="domain" description="P-type ATPase A" evidence="16">
    <location>
        <begin position="133"/>
        <end position="228"/>
    </location>
</feature>
<proteinExistence type="predicted"/>